<evidence type="ECO:0000313" key="3">
    <source>
        <dbReference type="Proteomes" id="UP000646548"/>
    </source>
</evidence>
<evidence type="ECO:0000256" key="1">
    <source>
        <dbReference type="SAM" id="MobiDB-lite"/>
    </source>
</evidence>
<protein>
    <submittedName>
        <fullName evidence="2">Uncharacterized protein</fullName>
    </submittedName>
</protein>
<proteinExistence type="predicted"/>
<dbReference type="Proteomes" id="UP000646548">
    <property type="component" value="Unassembled WGS sequence"/>
</dbReference>
<reference evidence="2" key="1">
    <citation type="journal article" name="BMC Genomics">
        <title>Long-read sequencing and de novo genome assembly of marine medaka (Oryzias melastigma).</title>
        <authorList>
            <person name="Liang P."/>
            <person name="Saqib H.S.A."/>
            <person name="Ni X."/>
            <person name="Shen Y."/>
        </authorList>
    </citation>
    <scope>NUCLEOTIDE SEQUENCE</scope>
    <source>
        <strain evidence="2">Bigg-433</strain>
    </source>
</reference>
<comment type="caution">
    <text evidence="2">The sequence shown here is derived from an EMBL/GenBank/DDBJ whole genome shotgun (WGS) entry which is preliminary data.</text>
</comment>
<name>A0A834BK55_ORYME</name>
<organism evidence="2 3">
    <name type="scientific">Oryzias melastigma</name>
    <name type="common">Marine medaka</name>
    <dbReference type="NCBI Taxonomy" id="30732"/>
    <lineage>
        <taxon>Eukaryota</taxon>
        <taxon>Metazoa</taxon>
        <taxon>Chordata</taxon>
        <taxon>Craniata</taxon>
        <taxon>Vertebrata</taxon>
        <taxon>Euteleostomi</taxon>
        <taxon>Actinopterygii</taxon>
        <taxon>Neopterygii</taxon>
        <taxon>Teleostei</taxon>
        <taxon>Neoteleostei</taxon>
        <taxon>Acanthomorphata</taxon>
        <taxon>Ovalentaria</taxon>
        <taxon>Atherinomorphae</taxon>
        <taxon>Beloniformes</taxon>
        <taxon>Adrianichthyidae</taxon>
        <taxon>Oryziinae</taxon>
        <taxon>Oryzias</taxon>
    </lineage>
</organism>
<evidence type="ECO:0000313" key="2">
    <source>
        <dbReference type="EMBL" id="KAF6715207.1"/>
    </source>
</evidence>
<accession>A0A834BK55</accession>
<feature type="compositionally biased region" description="Basic and acidic residues" evidence="1">
    <location>
        <begin position="125"/>
        <end position="136"/>
    </location>
</feature>
<feature type="region of interest" description="Disordered" evidence="1">
    <location>
        <begin position="54"/>
        <end position="75"/>
    </location>
</feature>
<feature type="compositionally biased region" description="Polar residues" evidence="1">
    <location>
        <begin position="142"/>
        <end position="157"/>
    </location>
</feature>
<dbReference type="EMBL" id="WKFB01001144">
    <property type="protein sequence ID" value="KAF6715207.1"/>
    <property type="molecule type" value="Genomic_DNA"/>
</dbReference>
<feature type="region of interest" description="Disordered" evidence="1">
    <location>
        <begin position="95"/>
        <end position="157"/>
    </location>
</feature>
<dbReference type="AlphaFoldDB" id="A0A834BK55"/>
<sequence length="157" mass="17182">MCVVSESSDLSFPITHLQTWFIYIHGYPDNEAFNPEDPVARTMNPITSRRLRDGMADRETDGGGSRPAMQSHPSPRLPASVFLLQLINRLPSQNTANTNMLIPEVHSRSSSGLRAPPPPPPTASPKDHLLEEKDGGKGNMLSPLQRSASVSNIIMKS</sequence>
<gene>
    <name evidence="2" type="ORF">FQA47_020957</name>
</gene>